<dbReference type="OrthoDB" id="20825at2759"/>
<evidence type="ECO:0000259" key="4">
    <source>
        <dbReference type="PROSITE" id="PS50009"/>
    </source>
</evidence>
<accession>A0A812EBZ5</accession>
<dbReference type="PANTHER" id="PTHR23113:SF356">
    <property type="entry name" value="FI05912P-RELATED"/>
    <property type="match status" value="1"/>
</dbReference>
<dbReference type="Gene3D" id="1.10.840.10">
    <property type="entry name" value="Ras guanine-nucleotide exchange factors catalytic domain"/>
    <property type="match status" value="1"/>
</dbReference>
<comment type="caution">
    <text evidence="5">The sequence shown here is derived from an EMBL/GenBank/DDBJ whole genome shotgun (WGS) entry which is preliminary data.</text>
</comment>
<dbReference type="GO" id="GO:0005085">
    <property type="term" value="F:guanyl-nucleotide exchange factor activity"/>
    <property type="evidence" value="ECO:0007669"/>
    <property type="project" value="UniProtKB-KW"/>
</dbReference>
<dbReference type="GO" id="GO:0007265">
    <property type="term" value="P:Ras protein signal transduction"/>
    <property type="evidence" value="ECO:0007669"/>
    <property type="project" value="TreeGrafter"/>
</dbReference>
<dbReference type="InterPro" id="IPR023578">
    <property type="entry name" value="Ras_GEF_dom_sf"/>
</dbReference>
<protein>
    <recommendedName>
        <fullName evidence="4">Ras-GEF domain-containing protein</fullName>
    </recommendedName>
</protein>
<dbReference type="Proteomes" id="UP000597762">
    <property type="component" value="Unassembled WGS sequence"/>
</dbReference>
<dbReference type="InterPro" id="IPR008937">
    <property type="entry name" value="Ras-like_GEF"/>
</dbReference>
<dbReference type="Pfam" id="PF00617">
    <property type="entry name" value="RasGEF"/>
    <property type="match status" value="1"/>
</dbReference>
<dbReference type="SUPFAM" id="SSF48366">
    <property type="entry name" value="Ras GEF"/>
    <property type="match status" value="1"/>
</dbReference>
<name>A0A812EBZ5_ACAPH</name>
<evidence type="ECO:0000256" key="2">
    <source>
        <dbReference type="PROSITE-ProRule" id="PRU00168"/>
    </source>
</evidence>
<evidence type="ECO:0000313" key="5">
    <source>
        <dbReference type="EMBL" id="CAE1320412.1"/>
    </source>
</evidence>
<gene>
    <name evidence="5" type="ORF">SPHA_70697</name>
</gene>
<dbReference type="CDD" id="cd00155">
    <property type="entry name" value="RasGEF"/>
    <property type="match status" value="1"/>
</dbReference>
<organism evidence="5 6">
    <name type="scientific">Acanthosepion pharaonis</name>
    <name type="common">Pharaoh cuttlefish</name>
    <name type="synonym">Sepia pharaonis</name>
    <dbReference type="NCBI Taxonomy" id="158019"/>
    <lineage>
        <taxon>Eukaryota</taxon>
        <taxon>Metazoa</taxon>
        <taxon>Spiralia</taxon>
        <taxon>Lophotrochozoa</taxon>
        <taxon>Mollusca</taxon>
        <taxon>Cephalopoda</taxon>
        <taxon>Coleoidea</taxon>
        <taxon>Decapodiformes</taxon>
        <taxon>Sepiida</taxon>
        <taxon>Sepiina</taxon>
        <taxon>Sepiidae</taxon>
        <taxon>Acanthosepion</taxon>
    </lineage>
</organism>
<feature type="domain" description="Ras-GEF" evidence="4">
    <location>
        <begin position="178"/>
        <end position="423"/>
    </location>
</feature>
<evidence type="ECO:0000256" key="1">
    <source>
        <dbReference type="ARBA" id="ARBA00022658"/>
    </source>
</evidence>
<dbReference type="PROSITE" id="PS50009">
    <property type="entry name" value="RASGEF_CAT"/>
    <property type="match status" value="1"/>
</dbReference>
<dbReference type="SMART" id="SM00147">
    <property type="entry name" value="RasGEF"/>
    <property type="match status" value="1"/>
</dbReference>
<proteinExistence type="predicted"/>
<feature type="region of interest" description="Disordered" evidence="3">
    <location>
        <begin position="429"/>
        <end position="450"/>
    </location>
</feature>
<dbReference type="InterPro" id="IPR019804">
    <property type="entry name" value="Ras_G-nucl-exch_fac_CS"/>
</dbReference>
<feature type="compositionally biased region" description="Basic and acidic residues" evidence="3">
    <location>
        <begin position="429"/>
        <end position="438"/>
    </location>
</feature>
<reference evidence="5" key="1">
    <citation type="submission" date="2021-01" db="EMBL/GenBank/DDBJ databases">
        <authorList>
            <person name="Li R."/>
            <person name="Bekaert M."/>
        </authorList>
    </citation>
    <scope>NUCLEOTIDE SEQUENCE</scope>
    <source>
        <strain evidence="5">Farmed</strain>
    </source>
</reference>
<sequence length="450" mass="52166">MKQMDHTQIFTCQKKTSDPQKLTLSQMFDMAGSGYDGPHIQCVDDNNDALIFRDGNLVCGTLEALIQHLIPTRDYYPDESLGRFGHHLLRLLNHWTDLFPYDFLDELMMKTLKDISHRIVNIFPDLRKDVTNMMHNLLNRLSCLQVFEDYISKVNTESLQKSQNQIIPTTDIIEICPNPLILAQQLTNIEIDRFSHIGVEEFICTCSEDRDNNGNCNSNKMVSNLESYVQWFNRLSYLVATEICSHLKKKNRVRMIEYFIDVAKECINIGNFNSLMAIIAGMNMCPVARLRKTWAKVNKAKFSILEHQMDPSNNFSSYRSCLKAAIWRSEGAVDDRERVIIPFLSLFVKDVYFLNEGFTNRLPNGNINFEKFWLMAKQLAEFVSWQQVECPYEKNSNILSYILTTPVYSETPLLLASFECEAPETSYDKERHKQLADKGRHKQIRMQTGS</sequence>
<dbReference type="InterPro" id="IPR001895">
    <property type="entry name" value="RASGEF_cat_dom"/>
</dbReference>
<dbReference type="AlphaFoldDB" id="A0A812EBZ5"/>
<dbReference type="PROSITE" id="PS00720">
    <property type="entry name" value="RASGEF"/>
    <property type="match status" value="1"/>
</dbReference>
<dbReference type="EMBL" id="CAHIKZ030005170">
    <property type="protein sequence ID" value="CAE1320412.1"/>
    <property type="molecule type" value="Genomic_DNA"/>
</dbReference>
<dbReference type="InterPro" id="IPR036964">
    <property type="entry name" value="RASGEF_cat_dom_sf"/>
</dbReference>
<evidence type="ECO:0000313" key="6">
    <source>
        <dbReference type="Proteomes" id="UP000597762"/>
    </source>
</evidence>
<evidence type="ECO:0000256" key="3">
    <source>
        <dbReference type="SAM" id="MobiDB-lite"/>
    </source>
</evidence>
<dbReference type="PANTHER" id="PTHR23113">
    <property type="entry name" value="GUANINE NUCLEOTIDE EXCHANGE FACTOR"/>
    <property type="match status" value="1"/>
</dbReference>
<dbReference type="GO" id="GO:0005886">
    <property type="term" value="C:plasma membrane"/>
    <property type="evidence" value="ECO:0007669"/>
    <property type="project" value="TreeGrafter"/>
</dbReference>
<keyword evidence="1 2" id="KW-0344">Guanine-nucleotide releasing factor</keyword>
<keyword evidence="6" id="KW-1185">Reference proteome</keyword>